<dbReference type="Proteomes" id="UP001314170">
    <property type="component" value="Unassembled WGS sequence"/>
</dbReference>
<evidence type="ECO:0000256" key="1">
    <source>
        <dbReference type="SAM" id="MobiDB-lite"/>
    </source>
</evidence>
<protein>
    <submittedName>
        <fullName evidence="2">Uncharacterized protein</fullName>
    </submittedName>
</protein>
<organism evidence="2 3">
    <name type="scientific">Dovyalis caffra</name>
    <dbReference type="NCBI Taxonomy" id="77055"/>
    <lineage>
        <taxon>Eukaryota</taxon>
        <taxon>Viridiplantae</taxon>
        <taxon>Streptophyta</taxon>
        <taxon>Embryophyta</taxon>
        <taxon>Tracheophyta</taxon>
        <taxon>Spermatophyta</taxon>
        <taxon>Magnoliopsida</taxon>
        <taxon>eudicotyledons</taxon>
        <taxon>Gunneridae</taxon>
        <taxon>Pentapetalae</taxon>
        <taxon>rosids</taxon>
        <taxon>fabids</taxon>
        <taxon>Malpighiales</taxon>
        <taxon>Salicaceae</taxon>
        <taxon>Flacourtieae</taxon>
        <taxon>Dovyalis</taxon>
    </lineage>
</organism>
<comment type="caution">
    <text evidence="2">The sequence shown here is derived from an EMBL/GenBank/DDBJ whole genome shotgun (WGS) entry which is preliminary data.</text>
</comment>
<evidence type="ECO:0000313" key="2">
    <source>
        <dbReference type="EMBL" id="CAK7336556.1"/>
    </source>
</evidence>
<dbReference type="AlphaFoldDB" id="A0AAV1RII5"/>
<accession>A0AAV1RII5</accession>
<dbReference type="Gene3D" id="1.10.10.2360">
    <property type="match status" value="1"/>
</dbReference>
<name>A0AAV1RII5_9ROSI</name>
<proteinExistence type="predicted"/>
<evidence type="ECO:0000313" key="3">
    <source>
        <dbReference type="Proteomes" id="UP001314170"/>
    </source>
</evidence>
<dbReference type="EMBL" id="CAWUPB010000994">
    <property type="protein sequence ID" value="CAK7336556.1"/>
    <property type="molecule type" value="Genomic_DNA"/>
</dbReference>
<reference evidence="2 3" key="1">
    <citation type="submission" date="2024-01" db="EMBL/GenBank/DDBJ databases">
        <authorList>
            <person name="Waweru B."/>
        </authorList>
    </citation>
    <scope>NUCLEOTIDE SEQUENCE [LARGE SCALE GENOMIC DNA]</scope>
</reference>
<feature type="compositionally biased region" description="Low complexity" evidence="1">
    <location>
        <begin position="20"/>
        <end position="36"/>
    </location>
</feature>
<gene>
    <name evidence="2" type="ORF">DCAF_LOCUS11565</name>
</gene>
<feature type="region of interest" description="Disordered" evidence="1">
    <location>
        <begin position="1"/>
        <end position="36"/>
    </location>
</feature>
<sequence length="582" mass="59702">MALNTDNSSPGSNEAARPISFSASNPSAPSSANQSAFSFGSSPISTSLFASSINTSPASGFPETNTAPSTTSNVFNCNPFRCQNTPAPSSTSANANANAKYAFHFPPTTASPSSPLFGITNPTPASFPATTMSPSSSLFGLTNPAPASFLATTTSPSSSVFGVTKPAPGFFPATTASTSSSLFGGTNSTPASFPTTTVSTSSSLFGLTNPTPASFPATTASPLSSLFGITNPTPASFPATTASPWSSLFGGTNPNPSSFPATTASMSSSLFRGTNSTPASFQLTAVSPSSSVFGVTNPNPASFLATTVSPLGSLFGVTNPPPALFLAITTLPWSSLFGNVQSEPASSSTFTSSIDNIDTRTQAPSFTAPLVCSPAPKFGDGFLHFSKSANAFSRYSPAPAPLINHSTTPVNNFSNFPASTQRLGPVPCAPSTMFGKHSGSCLGPYSQTREAGSNEFLVSISASPVYENKSHEELRLEDYKLQGKTKNVRQKRFMQNAESAELGQAPWALPVLLLPAMPFFNFSGSSATPAGTQAGGSSLASDYGPTATFMNSPAFGQSSSVPASILPIIPGVLPLCEMFHRQ</sequence>
<feature type="compositionally biased region" description="Polar residues" evidence="1">
    <location>
        <begin position="1"/>
        <end position="12"/>
    </location>
</feature>
<keyword evidence="3" id="KW-1185">Reference proteome</keyword>